<accession>A0AAW9Y5X3</accession>
<gene>
    <name evidence="1" type="ORF">G4911_01895</name>
</gene>
<dbReference type="Proteomes" id="UP000480681">
    <property type="component" value="Unassembled WGS sequence"/>
</dbReference>
<evidence type="ECO:0000313" key="1">
    <source>
        <dbReference type="EMBL" id="NEX73530.1"/>
    </source>
</evidence>
<protein>
    <submittedName>
        <fullName evidence="1">Uncharacterized protein</fullName>
    </submittedName>
</protein>
<sequence length="304" mass="34945">MLKKKLGGYKFGIEHALDLYASSFVIMPAEYIYEKNKLAQFERVIKKCHIYFIGYEPIIDFTAANQVGDTIVLDFLVANEERHLQIGPMPEDVKFIKENELHYLLKPNGDRFWFADNEIVKMLNSQPTGIHFEVKYIGQAYGTNGSRNALERLTKHETLQKISLKGVPSGYRLSLLLLEIEPNIRLVTAFTPNAKVTGNENERIKYGLDKLNGTSEAEQVSIFEAAMIKYFSPEYNKEFKNSFPSTNLKILQDCYKKDISAVFAQICIDEIPYKIFSQSVEAKQYHISKHDLQNDSERKVFFGV</sequence>
<proteinExistence type="predicted"/>
<dbReference type="AlphaFoldDB" id="A0AAW9Y5X3"/>
<name>A0AAW9Y5X3_9GAMM</name>
<organism evidence="1 2">
    <name type="scientific">Aeromonas rivipollensis</name>
    <dbReference type="NCBI Taxonomy" id="948519"/>
    <lineage>
        <taxon>Bacteria</taxon>
        <taxon>Pseudomonadati</taxon>
        <taxon>Pseudomonadota</taxon>
        <taxon>Gammaproteobacteria</taxon>
        <taxon>Aeromonadales</taxon>
        <taxon>Aeromonadaceae</taxon>
        <taxon>Aeromonas</taxon>
    </lineage>
</organism>
<reference evidence="1 2" key="1">
    <citation type="submission" date="2020-02" db="EMBL/GenBank/DDBJ databases">
        <title>Genome sequencing of Aeromonas rivipollensis.</title>
        <authorList>
            <person name="Fono-Tamo Ubani E.K."/>
            <person name="Lekota K.E."/>
        </authorList>
    </citation>
    <scope>NUCLEOTIDE SEQUENCE [LARGE SCALE GENOMIC DNA]</scope>
    <source>
        <strain evidence="1 2">G87</strain>
    </source>
</reference>
<evidence type="ECO:0000313" key="2">
    <source>
        <dbReference type="Proteomes" id="UP000480681"/>
    </source>
</evidence>
<comment type="caution">
    <text evidence="1">The sequence shown here is derived from an EMBL/GenBank/DDBJ whole genome shotgun (WGS) entry which is preliminary data.</text>
</comment>
<dbReference type="EMBL" id="JAAIKZ010000002">
    <property type="protein sequence ID" value="NEX73530.1"/>
    <property type="molecule type" value="Genomic_DNA"/>
</dbReference>